<evidence type="ECO:0000313" key="2">
    <source>
        <dbReference type="Proteomes" id="UP000504633"/>
    </source>
</evidence>
<evidence type="ECO:0000256" key="1">
    <source>
        <dbReference type="SAM" id="MobiDB-lite"/>
    </source>
</evidence>
<sequence length="223" mass="24687">MDKDLDFLIKALSVPKSPLWAEYSEDQLTEMRESFIMLKHVLFQNTCMLHESTSHLMRFTAGGNSATDHVPTVSQCESQFRGNFQSSLTSLPSSSLSEDDDATNYNQQDAASQGDDETSTTENFLAIVPYEKDEPSTELVRYEPWLEGGIDDSFDTDTLRASLSLDTVSGSGARTLSTSSGGGISISIPMKMEYVWHNKNYKADSTDSDLTIIADGFNYVLSR</sequence>
<feature type="region of interest" description="Disordered" evidence="1">
    <location>
        <begin position="86"/>
        <end position="120"/>
    </location>
</feature>
<dbReference type="GeneID" id="111600668"/>
<dbReference type="AlphaFoldDB" id="A0A6J1LZ33"/>
<proteinExistence type="predicted"/>
<protein>
    <submittedName>
        <fullName evidence="3">Uncharacterized protein LOC111600668</fullName>
    </submittedName>
</protein>
<gene>
    <name evidence="3" type="primary">LOC111600668</name>
</gene>
<reference evidence="3" key="1">
    <citation type="submission" date="2025-08" db="UniProtKB">
        <authorList>
            <consortium name="RefSeq"/>
        </authorList>
    </citation>
    <scope>IDENTIFICATION</scope>
    <source>
        <strain evidence="3">15085-1641.00</strain>
        <tissue evidence="3">Whole body</tissue>
    </source>
</reference>
<organism evidence="2 3">
    <name type="scientific">Drosophila hydei</name>
    <name type="common">Fruit fly</name>
    <dbReference type="NCBI Taxonomy" id="7224"/>
    <lineage>
        <taxon>Eukaryota</taxon>
        <taxon>Metazoa</taxon>
        <taxon>Ecdysozoa</taxon>
        <taxon>Arthropoda</taxon>
        <taxon>Hexapoda</taxon>
        <taxon>Insecta</taxon>
        <taxon>Pterygota</taxon>
        <taxon>Neoptera</taxon>
        <taxon>Endopterygota</taxon>
        <taxon>Diptera</taxon>
        <taxon>Brachycera</taxon>
        <taxon>Muscomorpha</taxon>
        <taxon>Ephydroidea</taxon>
        <taxon>Drosophilidae</taxon>
        <taxon>Drosophila</taxon>
    </lineage>
</organism>
<accession>A0A6J1LZ33</accession>
<evidence type="ECO:0000313" key="3">
    <source>
        <dbReference type="RefSeq" id="XP_023172688.2"/>
    </source>
</evidence>
<name>A0A6J1LZ33_DROHY</name>
<dbReference type="RefSeq" id="XP_023172688.2">
    <property type="nucleotide sequence ID" value="XM_023316920.2"/>
</dbReference>
<keyword evidence="2" id="KW-1185">Reference proteome</keyword>
<feature type="compositionally biased region" description="Low complexity" evidence="1">
    <location>
        <begin position="86"/>
        <end position="96"/>
    </location>
</feature>
<dbReference type="OrthoDB" id="7865079at2759"/>
<dbReference type="KEGG" id="dhe:111600668"/>
<dbReference type="Proteomes" id="UP000504633">
    <property type="component" value="Unplaced"/>
</dbReference>
<dbReference type="OMA" id="IPVHLVW"/>